<protein>
    <recommendedName>
        <fullName evidence="4">DUF1761 domain-containing protein</fullName>
    </recommendedName>
</protein>
<feature type="transmembrane region" description="Helical" evidence="1">
    <location>
        <begin position="48"/>
        <end position="70"/>
    </location>
</feature>
<sequence length="134" mass="14401">MQIHWLAILAAAVAGFVVGGIWYGPLFGKAWMQARGLSEEELKVGANMGKIFGTTFALNLVAALALDHLYNTYDTPVGLHHSLVIAGIVGVGFIATSVGVNYLFSRLPRALFLIDAGYWVVMYLVMGAIFGLLV</sequence>
<evidence type="ECO:0000256" key="1">
    <source>
        <dbReference type="SAM" id="Phobius"/>
    </source>
</evidence>
<gene>
    <name evidence="2" type="ORF">GGR46_000908</name>
</gene>
<name>A0A7W6JPY8_9SPHN</name>
<dbReference type="EMBL" id="JACIEH010000001">
    <property type="protein sequence ID" value="MBB4097375.1"/>
    <property type="molecule type" value="Genomic_DNA"/>
</dbReference>
<evidence type="ECO:0000313" key="2">
    <source>
        <dbReference type="EMBL" id="MBB4097375.1"/>
    </source>
</evidence>
<accession>A0A7W6JPY8</accession>
<dbReference type="Proteomes" id="UP000557392">
    <property type="component" value="Unassembled WGS sequence"/>
</dbReference>
<dbReference type="Pfam" id="PF08570">
    <property type="entry name" value="DUF1761"/>
    <property type="match status" value="1"/>
</dbReference>
<dbReference type="InterPro" id="IPR013879">
    <property type="entry name" value="DUF1761"/>
</dbReference>
<reference evidence="2 3" key="1">
    <citation type="submission" date="2020-08" db="EMBL/GenBank/DDBJ databases">
        <title>Genomic Encyclopedia of Type Strains, Phase IV (KMG-IV): sequencing the most valuable type-strain genomes for metagenomic binning, comparative biology and taxonomic classification.</title>
        <authorList>
            <person name="Goeker M."/>
        </authorList>
    </citation>
    <scope>NUCLEOTIDE SEQUENCE [LARGE SCALE GENOMIC DNA]</scope>
    <source>
        <strain evidence="2 3">DSM 101806</strain>
    </source>
</reference>
<evidence type="ECO:0000313" key="3">
    <source>
        <dbReference type="Proteomes" id="UP000557392"/>
    </source>
</evidence>
<dbReference type="RefSeq" id="WP_183994968.1">
    <property type="nucleotide sequence ID" value="NZ_JACIEH010000001.1"/>
</dbReference>
<keyword evidence="1" id="KW-0812">Transmembrane</keyword>
<proteinExistence type="predicted"/>
<feature type="transmembrane region" description="Helical" evidence="1">
    <location>
        <begin position="111"/>
        <end position="133"/>
    </location>
</feature>
<dbReference type="AlphaFoldDB" id="A0A7W6JPY8"/>
<evidence type="ECO:0008006" key="4">
    <source>
        <dbReference type="Google" id="ProtNLM"/>
    </source>
</evidence>
<keyword evidence="1" id="KW-0472">Membrane</keyword>
<organism evidence="2 3">
    <name type="scientific">Sphingomonas kyeonggiensis</name>
    <dbReference type="NCBI Taxonomy" id="1268553"/>
    <lineage>
        <taxon>Bacteria</taxon>
        <taxon>Pseudomonadati</taxon>
        <taxon>Pseudomonadota</taxon>
        <taxon>Alphaproteobacteria</taxon>
        <taxon>Sphingomonadales</taxon>
        <taxon>Sphingomonadaceae</taxon>
        <taxon>Sphingomonas</taxon>
    </lineage>
</organism>
<feature type="transmembrane region" description="Helical" evidence="1">
    <location>
        <begin position="6"/>
        <end position="27"/>
    </location>
</feature>
<comment type="caution">
    <text evidence="2">The sequence shown here is derived from an EMBL/GenBank/DDBJ whole genome shotgun (WGS) entry which is preliminary data.</text>
</comment>
<keyword evidence="3" id="KW-1185">Reference proteome</keyword>
<feature type="transmembrane region" description="Helical" evidence="1">
    <location>
        <begin position="82"/>
        <end position="104"/>
    </location>
</feature>
<keyword evidence="1" id="KW-1133">Transmembrane helix</keyword>